<dbReference type="PANTHER" id="PTHR30289">
    <property type="entry name" value="UNCHARACTERIZED PROTEIN YBCL-RELATED"/>
    <property type="match status" value="1"/>
</dbReference>
<dbReference type="OrthoDB" id="9797506at2"/>
<sequence length="150" mass="16428">MFVRSPAFENGDQIPFEYGCHGSDISIPLVFENVPEGTRSLALIMDDPDAPAGIFVHWVAYNIPSDLHGLPENIPGAPVLADGIRQGINDFGKTGYGGPCPPDRPHRYFIKLYALDIPLELDPGLSKEQLLGVMRGHVIEEAELMGIYAR</sequence>
<reference evidence="2" key="2">
    <citation type="journal article" date="2017" name="Stand. Genomic Sci.">
        <title>Complete genome sequence of the sulfur-oxidizing chemolithoautotrophic Sulfurovum lithotrophicum 42BKTT.</title>
        <authorList>
            <person name="Jeon W."/>
            <person name="Priscilla L."/>
            <person name="Park G."/>
            <person name="Lee H."/>
            <person name="Lee N."/>
            <person name="Lee D."/>
            <person name="Kwon H."/>
            <person name="Ahn I."/>
            <person name="Lee C."/>
            <person name="Lee H."/>
            <person name="Ahn J."/>
        </authorList>
    </citation>
    <scope>NUCLEOTIDE SEQUENCE [LARGE SCALE GENOMIC DNA]</scope>
    <source>
        <strain evidence="2">ATCC BAA-797 / 42BKT</strain>
    </source>
</reference>
<dbReference type="EMBL" id="CP011308">
    <property type="protein sequence ID" value="AKF25027.1"/>
    <property type="molecule type" value="Genomic_DNA"/>
</dbReference>
<dbReference type="AlphaFoldDB" id="A0A7U4RQR7"/>
<dbReference type="InterPro" id="IPR008914">
    <property type="entry name" value="PEBP"/>
</dbReference>
<gene>
    <name evidence="1" type="ORF">YH65_06195</name>
</gene>
<organism evidence="1 2">
    <name type="scientific">Sulfurovum lithotrophicum</name>
    <dbReference type="NCBI Taxonomy" id="206403"/>
    <lineage>
        <taxon>Bacteria</taxon>
        <taxon>Pseudomonadati</taxon>
        <taxon>Campylobacterota</taxon>
        <taxon>Epsilonproteobacteria</taxon>
        <taxon>Campylobacterales</taxon>
        <taxon>Sulfurovaceae</taxon>
        <taxon>Sulfurovum</taxon>
    </lineage>
</organism>
<name>A0A7U4RQR7_9BACT</name>
<dbReference type="PANTHER" id="PTHR30289:SF1">
    <property type="entry name" value="PEBP (PHOSPHATIDYLETHANOLAMINE-BINDING PROTEIN) FAMILY PROTEIN"/>
    <property type="match status" value="1"/>
</dbReference>
<evidence type="ECO:0000313" key="2">
    <source>
        <dbReference type="Proteomes" id="UP000034444"/>
    </source>
</evidence>
<dbReference type="Pfam" id="PF01161">
    <property type="entry name" value="PBP"/>
    <property type="match status" value="1"/>
</dbReference>
<accession>A0A7U4RQR7</accession>
<dbReference type="Proteomes" id="UP000034444">
    <property type="component" value="Chromosome"/>
</dbReference>
<dbReference type="RefSeq" id="WP_046551110.1">
    <property type="nucleotide sequence ID" value="NZ_CP011308.1"/>
</dbReference>
<reference evidence="1 2" key="1">
    <citation type="submission" date="2015-04" db="EMBL/GenBank/DDBJ databases">
        <title>Complete genome sequence of Sulfurovum lithotrophicum ATCC BAA-797T.</title>
        <authorList>
            <person name="Ahn J."/>
            <person name="Park G."/>
            <person name="Jeon W."/>
            <person name="Jang Y."/>
            <person name="Jang M."/>
            <person name="Lee H."/>
            <person name="Lee H."/>
        </authorList>
    </citation>
    <scope>NUCLEOTIDE SEQUENCE [LARGE SCALE GENOMIC DNA]</scope>
    <source>
        <strain evidence="2">ATCC BAA-797 / 42BKT</strain>
    </source>
</reference>
<dbReference type="NCBIfam" id="TIGR00481">
    <property type="entry name" value="YbhB/YbcL family Raf kinase inhibitor-like protein"/>
    <property type="match status" value="1"/>
</dbReference>
<dbReference type="InterPro" id="IPR005247">
    <property type="entry name" value="YbhB_YbcL/LppC-like"/>
</dbReference>
<dbReference type="KEGG" id="slh:YH65_06195"/>
<keyword evidence="2" id="KW-1185">Reference proteome</keyword>
<protein>
    <submittedName>
        <fullName evidence="1">Phosphatidylethanolamine-binding protein</fullName>
    </submittedName>
</protein>
<dbReference type="InterPro" id="IPR036610">
    <property type="entry name" value="PEBP-like_sf"/>
</dbReference>
<dbReference type="CDD" id="cd00865">
    <property type="entry name" value="PEBP_bact_arch"/>
    <property type="match status" value="1"/>
</dbReference>
<dbReference type="Gene3D" id="3.90.280.10">
    <property type="entry name" value="PEBP-like"/>
    <property type="match status" value="1"/>
</dbReference>
<dbReference type="SUPFAM" id="SSF49777">
    <property type="entry name" value="PEBP-like"/>
    <property type="match status" value="1"/>
</dbReference>
<evidence type="ECO:0000313" key="1">
    <source>
        <dbReference type="EMBL" id="AKF25027.1"/>
    </source>
</evidence>
<proteinExistence type="predicted"/>